<feature type="non-terminal residue" evidence="1">
    <location>
        <position position="1"/>
    </location>
</feature>
<dbReference type="CDD" id="cd21037">
    <property type="entry name" value="MLKL_NTD"/>
    <property type="match status" value="1"/>
</dbReference>
<dbReference type="OrthoDB" id="4062651at2759"/>
<organism evidence="1 2">
    <name type="scientific">Racocetra fulgida</name>
    <dbReference type="NCBI Taxonomy" id="60492"/>
    <lineage>
        <taxon>Eukaryota</taxon>
        <taxon>Fungi</taxon>
        <taxon>Fungi incertae sedis</taxon>
        <taxon>Mucoromycota</taxon>
        <taxon>Glomeromycotina</taxon>
        <taxon>Glomeromycetes</taxon>
        <taxon>Diversisporales</taxon>
        <taxon>Gigasporaceae</taxon>
        <taxon>Racocetra</taxon>
    </lineage>
</organism>
<dbReference type="AlphaFoldDB" id="A0A9N9BXG6"/>
<name>A0A9N9BXG6_9GLOM</name>
<dbReference type="Proteomes" id="UP000789396">
    <property type="component" value="Unassembled WGS sequence"/>
</dbReference>
<gene>
    <name evidence="1" type="ORF">RFULGI_LOCUS5862</name>
</gene>
<comment type="caution">
    <text evidence="1">The sequence shown here is derived from an EMBL/GenBank/DDBJ whole genome shotgun (WGS) entry which is preliminary data.</text>
</comment>
<sequence>MTSESDIPMEWCTILDYNKDSVHPLFDNSQKEEIYFTITYQRVDLYLKKEFIRLSDEFRNQVNDALKMADPHSALLNVFYTFGNFFAKKVTLGHKLIKHIDKDWYQYVKEKKFNDYIGVDELQNLFKEMDYDGKGFLTVNGEIINQENLNSWIESCKDNSNLQIINRGDLMAFYEILEEYILDEVKSILGIREHQYLKPREIYQEHLKLPNARYQVIMTGCEKIQSSVVYHRITFQKRLENPDVISYRNPYVQNYFVAKVGTKIFNNKDLESLNIELPQPLKNVKNARFACTFYYSSDDGPSFTACIESIDAKGIRLHIKNLNNKTQTHLTTFDEFKMHWCIYFIPIKKIIIGQFIPANQSSDKMPKFLRTKSSKQVPGLRTEVILPWFDALNIILEKISKTYEEAEYNRKTCRVLTDRADDVLTAVKILFRRRDEEEDKFLDDYYVKSFIKIHRVLRDIKEFISNISQLKGLSKFVSAEDIRKRCIVLMNELESTCLDLDLNTTISVEDKRLVQKSLMEDVETLTEFLETIKGGVIQDDIKDIRYKKEVVIPRTSKMPSKVFDEVAEIKKKMEKKEIMLNAPLINPDSLQEDKGWIQKDECRIFKRLLNGKIEVACKPLFYYGILSLDGKYVEKDENIGIQCLELATAKGQKQAIDELKK</sequence>
<proteinExistence type="predicted"/>
<reference evidence="1" key="1">
    <citation type="submission" date="2021-06" db="EMBL/GenBank/DDBJ databases">
        <authorList>
            <person name="Kallberg Y."/>
            <person name="Tangrot J."/>
            <person name="Rosling A."/>
        </authorList>
    </citation>
    <scope>NUCLEOTIDE SEQUENCE</scope>
    <source>
        <strain evidence="1">IN212</strain>
    </source>
</reference>
<evidence type="ECO:0000313" key="2">
    <source>
        <dbReference type="Proteomes" id="UP000789396"/>
    </source>
</evidence>
<dbReference type="Gene3D" id="1.20.930.20">
    <property type="entry name" value="Adaptor protein Cbl, N-terminal domain"/>
    <property type="match status" value="1"/>
</dbReference>
<dbReference type="InterPro" id="IPR036537">
    <property type="entry name" value="Adaptor_Cbl_N_dom_sf"/>
</dbReference>
<accession>A0A9N9BXG6</accession>
<dbReference type="EMBL" id="CAJVPZ010007056">
    <property type="protein sequence ID" value="CAG8581328.1"/>
    <property type="molecule type" value="Genomic_DNA"/>
</dbReference>
<keyword evidence="2" id="KW-1185">Reference proteome</keyword>
<dbReference type="InterPro" id="IPR059179">
    <property type="entry name" value="MLKL-like_MCAfunc"/>
</dbReference>
<dbReference type="GO" id="GO:0007166">
    <property type="term" value="P:cell surface receptor signaling pathway"/>
    <property type="evidence" value="ECO:0007669"/>
    <property type="project" value="InterPro"/>
</dbReference>
<evidence type="ECO:0000313" key="1">
    <source>
        <dbReference type="EMBL" id="CAG8581328.1"/>
    </source>
</evidence>
<protein>
    <submittedName>
        <fullName evidence="1">15809_t:CDS:1</fullName>
    </submittedName>
</protein>